<evidence type="ECO:0000259" key="8">
    <source>
        <dbReference type="Pfam" id="PF16901"/>
    </source>
</evidence>
<dbReference type="GO" id="GO:0009331">
    <property type="term" value="C:glycerol-3-phosphate dehydrogenase (FAD) complex"/>
    <property type="evidence" value="ECO:0007669"/>
    <property type="project" value="UniProtKB-UniRule"/>
</dbReference>
<evidence type="ECO:0000313" key="9">
    <source>
        <dbReference type="EMBL" id="SHN30382.1"/>
    </source>
</evidence>
<evidence type="ECO:0000256" key="2">
    <source>
        <dbReference type="ARBA" id="ARBA00007330"/>
    </source>
</evidence>
<evidence type="ECO:0000256" key="4">
    <source>
        <dbReference type="ARBA" id="ARBA00022827"/>
    </source>
</evidence>
<evidence type="ECO:0000256" key="6">
    <source>
        <dbReference type="RuleBase" id="RU361217"/>
    </source>
</evidence>
<dbReference type="NCBIfam" id="NF009906">
    <property type="entry name" value="PRK13369.1"/>
    <property type="match status" value="1"/>
</dbReference>
<keyword evidence="5 6" id="KW-0560">Oxidoreductase</keyword>
<dbReference type="InterPro" id="IPR000447">
    <property type="entry name" value="G3P_DH_FAD-dep"/>
</dbReference>
<name>A0A1M7QH47_9BURK</name>
<evidence type="ECO:0000256" key="3">
    <source>
        <dbReference type="ARBA" id="ARBA00022630"/>
    </source>
</evidence>
<comment type="cofactor">
    <cofactor evidence="1 6">
        <name>FAD</name>
        <dbReference type="ChEBI" id="CHEBI:57692"/>
    </cofactor>
</comment>
<dbReference type="Pfam" id="PF16901">
    <property type="entry name" value="DAO_C"/>
    <property type="match status" value="1"/>
</dbReference>
<organism evidence="9 10">
    <name type="scientific">Duganella sacchari</name>
    <dbReference type="NCBI Taxonomy" id="551987"/>
    <lineage>
        <taxon>Bacteria</taxon>
        <taxon>Pseudomonadati</taxon>
        <taxon>Pseudomonadota</taxon>
        <taxon>Betaproteobacteria</taxon>
        <taxon>Burkholderiales</taxon>
        <taxon>Oxalobacteraceae</taxon>
        <taxon>Telluria group</taxon>
        <taxon>Duganella</taxon>
    </lineage>
</organism>
<keyword evidence="4" id="KW-0274">FAD</keyword>
<comment type="catalytic activity">
    <reaction evidence="6">
        <text>a quinone + sn-glycerol 3-phosphate = dihydroxyacetone phosphate + a quinol</text>
        <dbReference type="Rhea" id="RHEA:18977"/>
        <dbReference type="ChEBI" id="CHEBI:24646"/>
        <dbReference type="ChEBI" id="CHEBI:57597"/>
        <dbReference type="ChEBI" id="CHEBI:57642"/>
        <dbReference type="ChEBI" id="CHEBI:132124"/>
        <dbReference type="EC" id="1.1.5.3"/>
    </reaction>
</comment>
<reference evidence="10" key="1">
    <citation type="submission" date="2016-11" db="EMBL/GenBank/DDBJ databases">
        <authorList>
            <person name="Varghese N."/>
            <person name="Submissions S."/>
        </authorList>
    </citation>
    <scope>NUCLEOTIDE SEQUENCE [LARGE SCALE GENOMIC DNA]</scope>
    <source>
        <strain evidence="10">Sac-22</strain>
    </source>
</reference>
<keyword evidence="10" id="KW-1185">Reference proteome</keyword>
<dbReference type="OrthoDB" id="9766796at2"/>
<dbReference type="PROSITE" id="PS00977">
    <property type="entry name" value="FAD_G3PDH_1"/>
    <property type="match status" value="1"/>
</dbReference>
<dbReference type="GO" id="GO:0004368">
    <property type="term" value="F:glycerol-3-phosphate dehydrogenase (quinone) activity"/>
    <property type="evidence" value="ECO:0007669"/>
    <property type="project" value="UniProtKB-EC"/>
</dbReference>
<feature type="domain" description="Alpha-glycerophosphate oxidase C-terminal" evidence="8">
    <location>
        <begin position="411"/>
        <end position="501"/>
    </location>
</feature>
<comment type="similarity">
    <text evidence="2 6">Belongs to the FAD-dependent glycerol-3-phosphate dehydrogenase family.</text>
</comment>
<dbReference type="PROSITE" id="PS00978">
    <property type="entry name" value="FAD_G3PDH_2"/>
    <property type="match status" value="1"/>
</dbReference>
<dbReference type="InterPro" id="IPR031656">
    <property type="entry name" value="DAO_C"/>
</dbReference>
<evidence type="ECO:0000259" key="7">
    <source>
        <dbReference type="Pfam" id="PF01266"/>
    </source>
</evidence>
<accession>A0A1M7QH47</accession>
<dbReference type="Gene3D" id="3.30.9.10">
    <property type="entry name" value="D-Amino Acid Oxidase, subunit A, domain 2"/>
    <property type="match status" value="1"/>
</dbReference>
<dbReference type="PRINTS" id="PR01001">
    <property type="entry name" value="FADG3PDH"/>
</dbReference>
<evidence type="ECO:0000313" key="10">
    <source>
        <dbReference type="Proteomes" id="UP000184339"/>
    </source>
</evidence>
<evidence type="ECO:0000256" key="1">
    <source>
        <dbReference type="ARBA" id="ARBA00001974"/>
    </source>
</evidence>
<dbReference type="STRING" id="551987.SAMN05192549_10764"/>
<dbReference type="Proteomes" id="UP000184339">
    <property type="component" value="Unassembled WGS sequence"/>
</dbReference>
<dbReference type="Gene3D" id="1.10.8.870">
    <property type="entry name" value="Alpha-glycerophosphate oxidase, cap domain"/>
    <property type="match status" value="1"/>
</dbReference>
<dbReference type="EC" id="1.1.5.3" evidence="6"/>
<keyword evidence="3 6" id="KW-0285">Flavoprotein</keyword>
<feature type="domain" description="FAD dependent oxidoreductase" evidence="7">
    <location>
        <begin position="11"/>
        <end position="363"/>
    </location>
</feature>
<dbReference type="Gene3D" id="3.50.50.60">
    <property type="entry name" value="FAD/NAD(P)-binding domain"/>
    <property type="match status" value="1"/>
</dbReference>
<dbReference type="Pfam" id="PF01266">
    <property type="entry name" value="DAO"/>
    <property type="match status" value="1"/>
</dbReference>
<dbReference type="PANTHER" id="PTHR11985:SF15">
    <property type="entry name" value="GLYCEROL-3-PHOSPHATE DEHYDROGENASE, MITOCHONDRIAL"/>
    <property type="match status" value="1"/>
</dbReference>
<dbReference type="InterPro" id="IPR038299">
    <property type="entry name" value="DAO_C_sf"/>
</dbReference>
<dbReference type="GO" id="GO:0046168">
    <property type="term" value="P:glycerol-3-phosphate catabolic process"/>
    <property type="evidence" value="ECO:0007669"/>
    <property type="project" value="TreeGrafter"/>
</dbReference>
<proteinExistence type="inferred from homology"/>
<dbReference type="EMBL" id="FRCX01000007">
    <property type="protein sequence ID" value="SHN30382.1"/>
    <property type="molecule type" value="Genomic_DNA"/>
</dbReference>
<dbReference type="PANTHER" id="PTHR11985">
    <property type="entry name" value="GLYCEROL-3-PHOSPHATE DEHYDROGENASE"/>
    <property type="match status" value="1"/>
</dbReference>
<dbReference type="NCBIfam" id="NF008899">
    <property type="entry name" value="PRK12266.1"/>
    <property type="match status" value="1"/>
</dbReference>
<protein>
    <recommendedName>
        <fullName evidence="6">Glycerol-3-phosphate dehydrogenase</fullName>
        <ecNumber evidence="6">1.1.5.3</ecNumber>
    </recommendedName>
</protein>
<sequence length="520" mass="57063">MMGHASALRCDLLVVGGGINGAGIARDAAGRGLSVVLCEQDDLAAHTSSASSKLIHGGLRYLQYGELGLVRKALREREVLMRSAPHLIRPLRFVLPQLPGLRPAWMLRCGLFLYDHLARRELLPGSSHINLRTHAAGLPLANGIDSGFVYADAAVDDARLVVLNALDAHERGAVILPRTRCVSMYASDNAWHATLRSEDGRATMVEARCVVNATGAWALDLLKQAQVPSQRQLRMVKGSHIVVPRLFQHDEAYLFQNDDDRIVFALPFEQHYTLIGTTDVEFTEDPRRVSISAEETTYLCNISNRYFRKQISPADVVWNYAGIRPLLDDGAGNAQAVTRDYELHTDTATAPLLSVFGGKVTTYRKLAEEALDRIAQLIDVPGAAWTSAACLPGGDILGAAPANASVLQFGDFIQRLQRQYPWLPAPLTQRYARAYGTRVHKLLASCHSLADLGVALAPGLHEGELHYLMDNEWARSAHDVLWRRSKLGLQAPASAARLIDAWMQRHLRQTPVSAAGGRHA</sequence>
<dbReference type="SUPFAM" id="SSF51905">
    <property type="entry name" value="FAD/NAD(P)-binding domain"/>
    <property type="match status" value="1"/>
</dbReference>
<evidence type="ECO:0000256" key="5">
    <source>
        <dbReference type="ARBA" id="ARBA00023002"/>
    </source>
</evidence>
<dbReference type="InterPro" id="IPR006076">
    <property type="entry name" value="FAD-dep_OxRdtase"/>
</dbReference>
<dbReference type="AlphaFoldDB" id="A0A1M7QH47"/>
<gene>
    <name evidence="9" type="ORF">SAMN05192549_10764</name>
</gene>
<dbReference type="InterPro" id="IPR036188">
    <property type="entry name" value="FAD/NAD-bd_sf"/>
</dbReference>